<dbReference type="GO" id="GO:0050660">
    <property type="term" value="F:flavin adenine dinucleotide binding"/>
    <property type="evidence" value="ECO:0007669"/>
    <property type="project" value="UniProtKB-UniRule"/>
</dbReference>
<feature type="binding site" evidence="6">
    <location>
        <position position="85"/>
    </location>
    <ligand>
        <name>FAD</name>
        <dbReference type="ChEBI" id="CHEBI:57692"/>
    </ligand>
</feature>
<dbReference type="Gene3D" id="3.50.50.60">
    <property type="entry name" value="FAD/NAD(P)-binding domain"/>
    <property type="match status" value="2"/>
</dbReference>
<evidence type="ECO:0000256" key="2">
    <source>
        <dbReference type="ARBA" id="ARBA00022630"/>
    </source>
</evidence>
<dbReference type="HAMAP" id="MF_01685">
    <property type="entry name" value="FENR2"/>
    <property type="match status" value="1"/>
</dbReference>
<dbReference type="InterPro" id="IPR036188">
    <property type="entry name" value="FAD/NAD-bd_sf"/>
</dbReference>
<protein>
    <recommendedName>
        <fullName evidence="6">Ferredoxin--NADP reductase</fullName>
        <shortName evidence="6">FNR</shortName>
        <shortName evidence="6">Fd-NADP(+) reductase</shortName>
        <ecNumber evidence="6">1.18.1.2</ecNumber>
    </recommendedName>
</protein>
<accession>A0AAW9NNI9</accession>
<dbReference type="RefSeq" id="WP_326123537.1">
    <property type="nucleotide sequence ID" value="NZ_JARSFG010000015.1"/>
</dbReference>
<organism evidence="8 9">
    <name type="scientific">Metasolibacillus meyeri</name>
    <dbReference type="NCBI Taxonomy" id="1071052"/>
    <lineage>
        <taxon>Bacteria</taxon>
        <taxon>Bacillati</taxon>
        <taxon>Bacillota</taxon>
        <taxon>Bacilli</taxon>
        <taxon>Bacillales</taxon>
        <taxon>Caryophanaceae</taxon>
        <taxon>Metasolibacillus</taxon>
    </lineage>
</organism>
<evidence type="ECO:0000313" key="8">
    <source>
        <dbReference type="EMBL" id="MEC1179040.1"/>
    </source>
</evidence>
<dbReference type="InterPro" id="IPR023753">
    <property type="entry name" value="FAD/NAD-binding_dom"/>
</dbReference>
<comment type="caution">
    <text evidence="6">Lacks conserved residue(s) required for the propagation of feature annotation.</text>
</comment>
<evidence type="ECO:0000256" key="5">
    <source>
        <dbReference type="ARBA" id="ARBA00023002"/>
    </source>
</evidence>
<feature type="binding site" evidence="6">
    <location>
        <position position="33"/>
    </location>
    <ligand>
        <name>FAD</name>
        <dbReference type="ChEBI" id="CHEBI:57692"/>
    </ligand>
</feature>
<dbReference type="PRINTS" id="PR00469">
    <property type="entry name" value="PNDRDTASEII"/>
</dbReference>
<dbReference type="GO" id="GO:0050661">
    <property type="term" value="F:NADP binding"/>
    <property type="evidence" value="ECO:0007669"/>
    <property type="project" value="UniProtKB-UniRule"/>
</dbReference>
<gene>
    <name evidence="8" type="ORF">P9B03_11145</name>
</gene>
<proteinExistence type="inferred from homology"/>
<dbReference type="PRINTS" id="PR00368">
    <property type="entry name" value="FADPNR"/>
</dbReference>
<feature type="binding site" evidence="6">
    <location>
        <position position="41"/>
    </location>
    <ligand>
        <name>FAD</name>
        <dbReference type="ChEBI" id="CHEBI:57692"/>
    </ligand>
</feature>
<feature type="binding site" evidence="6">
    <location>
        <position position="45"/>
    </location>
    <ligand>
        <name>FAD</name>
        <dbReference type="ChEBI" id="CHEBI:57692"/>
    </ligand>
</feature>
<dbReference type="PANTHER" id="PTHR48105">
    <property type="entry name" value="THIOREDOXIN REDUCTASE 1-RELATED-RELATED"/>
    <property type="match status" value="1"/>
</dbReference>
<reference evidence="8 9" key="1">
    <citation type="submission" date="2023-03" db="EMBL/GenBank/DDBJ databases">
        <title>Bacillus Genome Sequencing.</title>
        <authorList>
            <person name="Dunlap C."/>
        </authorList>
    </citation>
    <scope>NUCLEOTIDE SEQUENCE [LARGE SCALE GENOMIC DNA]</scope>
    <source>
        <strain evidence="8 9">B-59205</strain>
    </source>
</reference>
<comment type="caution">
    <text evidence="8">The sequence shown here is derived from an EMBL/GenBank/DDBJ whole genome shotgun (WGS) entry which is preliminary data.</text>
</comment>
<dbReference type="EMBL" id="JARSFG010000015">
    <property type="protein sequence ID" value="MEC1179040.1"/>
    <property type="molecule type" value="Genomic_DNA"/>
</dbReference>
<feature type="binding site" evidence="6">
    <location>
        <position position="283"/>
    </location>
    <ligand>
        <name>FAD</name>
        <dbReference type="ChEBI" id="CHEBI:57692"/>
    </ligand>
</feature>
<evidence type="ECO:0000256" key="6">
    <source>
        <dbReference type="HAMAP-Rule" id="MF_01685"/>
    </source>
</evidence>
<comment type="catalytic activity">
    <reaction evidence="6">
        <text>2 reduced [2Fe-2S]-[ferredoxin] + NADP(+) + H(+) = 2 oxidized [2Fe-2S]-[ferredoxin] + NADPH</text>
        <dbReference type="Rhea" id="RHEA:20125"/>
        <dbReference type="Rhea" id="RHEA-COMP:10000"/>
        <dbReference type="Rhea" id="RHEA-COMP:10001"/>
        <dbReference type="ChEBI" id="CHEBI:15378"/>
        <dbReference type="ChEBI" id="CHEBI:33737"/>
        <dbReference type="ChEBI" id="CHEBI:33738"/>
        <dbReference type="ChEBI" id="CHEBI:57783"/>
        <dbReference type="ChEBI" id="CHEBI:58349"/>
        <dbReference type="EC" id="1.18.1.2"/>
    </reaction>
</comment>
<comment type="cofactor">
    <cofactor evidence="6">
        <name>FAD</name>
        <dbReference type="ChEBI" id="CHEBI:57692"/>
    </cofactor>
    <text evidence="6">Binds 1 FAD per subunit.</text>
</comment>
<keyword evidence="2 6" id="KW-0285">Flavoprotein</keyword>
<evidence type="ECO:0000313" key="9">
    <source>
        <dbReference type="Proteomes" id="UP001344888"/>
    </source>
</evidence>
<dbReference type="InterPro" id="IPR050097">
    <property type="entry name" value="Ferredoxin-NADP_redctase_2"/>
</dbReference>
<evidence type="ECO:0000256" key="1">
    <source>
        <dbReference type="ARBA" id="ARBA00011738"/>
    </source>
</evidence>
<dbReference type="InterPro" id="IPR022890">
    <property type="entry name" value="Fd--NADP_Rdtase_type_2"/>
</dbReference>
<keyword evidence="3 6" id="KW-0274">FAD</keyword>
<keyword evidence="9" id="KW-1185">Reference proteome</keyword>
<name>A0AAW9NNI9_9BACL</name>
<sequence>MELYDVTIIGGGASGLYSAFYSGLRDLKTKVIEYHPYLGGKLNVFLEKILWDVGAQTPIMAEQLLKNLVTQAMTFSPTICLNTKVNFIDKIDEYFVISTEAGEHYSKTVIIAIGGGIVQPIKLEIDGAEKFEMTNLHYTIKHIERFKNKEIIVSGGGNVAIDWAVELLPVAKKITVVYRGDELKAHEAFVNKLKANHIEILVNATIKSLKSNHERTSIEKVIIDQNGVELERDVDDIIICHGYNRDISLDFAESISPERKSGTLFQSIGQCKTTIPGIFAVGDIVAYEDKVNLLVGTFQDAVLAVNSAKKYLQPDANPYAMVSSHNEKFIERNQKVFNGNLVKK</sequence>
<comment type="similarity">
    <text evidence="6">Belongs to the ferredoxin--NADP reductase type 2 family.</text>
</comment>
<evidence type="ECO:0000259" key="7">
    <source>
        <dbReference type="Pfam" id="PF07992"/>
    </source>
</evidence>
<dbReference type="EC" id="1.18.1.2" evidence="6"/>
<dbReference type="SUPFAM" id="SSF51905">
    <property type="entry name" value="FAD/NAD(P)-binding domain"/>
    <property type="match status" value="1"/>
</dbReference>
<comment type="subunit">
    <text evidence="1 6">Homodimer.</text>
</comment>
<keyword evidence="5 6" id="KW-0560">Oxidoreductase</keyword>
<dbReference type="Pfam" id="PF07992">
    <property type="entry name" value="Pyr_redox_2"/>
    <property type="match status" value="1"/>
</dbReference>
<keyword evidence="4 6" id="KW-0521">NADP</keyword>
<evidence type="ECO:0000256" key="3">
    <source>
        <dbReference type="ARBA" id="ARBA00022827"/>
    </source>
</evidence>
<feature type="domain" description="FAD/NAD(P)-binding" evidence="7">
    <location>
        <begin position="4"/>
        <end position="295"/>
    </location>
</feature>
<dbReference type="GO" id="GO:0004324">
    <property type="term" value="F:ferredoxin-NADP+ reductase activity"/>
    <property type="evidence" value="ECO:0007669"/>
    <property type="project" value="UniProtKB-UniRule"/>
</dbReference>
<feature type="binding site" evidence="6">
    <location>
        <position position="324"/>
    </location>
    <ligand>
        <name>FAD</name>
        <dbReference type="ChEBI" id="CHEBI:57692"/>
    </ligand>
</feature>
<dbReference type="AlphaFoldDB" id="A0AAW9NNI9"/>
<feature type="binding site" evidence="6">
    <location>
        <position position="14"/>
    </location>
    <ligand>
        <name>FAD</name>
        <dbReference type="ChEBI" id="CHEBI:57692"/>
    </ligand>
</feature>
<evidence type="ECO:0000256" key="4">
    <source>
        <dbReference type="ARBA" id="ARBA00022857"/>
    </source>
</evidence>
<dbReference type="Proteomes" id="UP001344888">
    <property type="component" value="Unassembled WGS sequence"/>
</dbReference>